<accession>A0A067K5V4</accession>
<dbReference type="InterPro" id="IPR006501">
    <property type="entry name" value="Pectinesterase_inhib_dom"/>
</dbReference>
<dbReference type="Proteomes" id="UP000027138">
    <property type="component" value="Unassembled WGS sequence"/>
</dbReference>
<dbReference type="EMBL" id="KK914612">
    <property type="protein sequence ID" value="KDP31606.1"/>
    <property type="molecule type" value="Genomic_DNA"/>
</dbReference>
<dbReference type="SUPFAM" id="SSF52540">
    <property type="entry name" value="P-loop containing nucleoside triphosphate hydrolases"/>
    <property type="match status" value="1"/>
</dbReference>
<dbReference type="InterPro" id="IPR034086">
    <property type="entry name" value="PMEI_plant"/>
</dbReference>
<feature type="chain" id="PRO_5001643441" description="TIR domain-containing protein" evidence="4">
    <location>
        <begin position="18"/>
        <end position="670"/>
    </location>
</feature>
<organism evidence="6 7">
    <name type="scientific">Jatropha curcas</name>
    <name type="common">Barbados nut</name>
    <dbReference type="NCBI Taxonomy" id="180498"/>
    <lineage>
        <taxon>Eukaryota</taxon>
        <taxon>Viridiplantae</taxon>
        <taxon>Streptophyta</taxon>
        <taxon>Embryophyta</taxon>
        <taxon>Tracheophyta</taxon>
        <taxon>Spermatophyta</taxon>
        <taxon>Magnoliopsida</taxon>
        <taxon>eudicotyledons</taxon>
        <taxon>Gunneridae</taxon>
        <taxon>Pentapetalae</taxon>
        <taxon>rosids</taxon>
        <taxon>fabids</taxon>
        <taxon>Malpighiales</taxon>
        <taxon>Euphorbiaceae</taxon>
        <taxon>Crotonoideae</taxon>
        <taxon>Jatropheae</taxon>
        <taxon>Jatropha</taxon>
    </lineage>
</organism>
<dbReference type="GO" id="GO:0007165">
    <property type="term" value="P:signal transduction"/>
    <property type="evidence" value="ECO:0007669"/>
    <property type="project" value="InterPro"/>
</dbReference>
<keyword evidence="2" id="KW-0677">Repeat</keyword>
<reference evidence="6 7" key="1">
    <citation type="journal article" date="2014" name="PLoS ONE">
        <title>Global Analysis of Gene Expression Profiles in Physic Nut (Jatropha curcas L.) Seedlings Exposed to Salt Stress.</title>
        <authorList>
            <person name="Zhang L."/>
            <person name="Zhang C."/>
            <person name="Wu P."/>
            <person name="Chen Y."/>
            <person name="Li M."/>
            <person name="Jiang H."/>
            <person name="Wu G."/>
        </authorList>
    </citation>
    <scope>NUCLEOTIDE SEQUENCE [LARGE SCALE GENOMIC DNA]</scope>
    <source>
        <strain evidence="7">cv. GZQX0401</strain>
        <tissue evidence="6">Young leaves</tissue>
    </source>
</reference>
<dbReference type="Pfam" id="PF04043">
    <property type="entry name" value="PMEI"/>
    <property type="match status" value="1"/>
</dbReference>
<feature type="domain" description="TIR" evidence="5">
    <location>
        <begin position="144"/>
        <end position="301"/>
    </location>
</feature>
<keyword evidence="7" id="KW-1185">Reference proteome</keyword>
<evidence type="ECO:0000313" key="7">
    <source>
        <dbReference type="Proteomes" id="UP000027138"/>
    </source>
</evidence>
<dbReference type="InterPro" id="IPR000157">
    <property type="entry name" value="TIR_dom"/>
</dbReference>
<dbReference type="InterPro" id="IPR035513">
    <property type="entry name" value="Invertase/methylesterase_inhib"/>
</dbReference>
<dbReference type="Gene3D" id="1.10.8.430">
    <property type="entry name" value="Helical domain of apoptotic protease-activating factors"/>
    <property type="match status" value="1"/>
</dbReference>
<dbReference type="InterPro" id="IPR036390">
    <property type="entry name" value="WH_DNA-bd_sf"/>
</dbReference>
<dbReference type="PROSITE" id="PS50104">
    <property type="entry name" value="TIR"/>
    <property type="match status" value="1"/>
</dbReference>
<proteinExistence type="predicted"/>
<dbReference type="Pfam" id="PF00931">
    <property type="entry name" value="NB-ARC"/>
    <property type="match status" value="1"/>
</dbReference>
<evidence type="ECO:0000259" key="5">
    <source>
        <dbReference type="PROSITE" id="PS50104"/>
    </source>
</evidence>
<dbReference type="GO" id="GO:0043531">
    <property type="term" value="F:ADP binding"/>
    <property type="evidence" value="ECO:0007669"/>
    <property type="project" value="InterPro"/>
</dbReference>
<dbReference type="SMART" id="SM00255">
    <property type="entry name" value="TIR"/>
    <property type="match status" value="1"/>
</dbReference>
<feature type="signal peptide" evidence="4">
    <location>
        <begin position="1"/>
        <end position="17"/>
    </location>
</feature>
<dbReference type="CDD" id="cd15797">
    <property type="entry name" value="PMEI"/>
    <property type="match status" value="1"/>
</dbReference>
<dbReference type="InterPro" id="IPR002182">
    <property type="entry name" value="NB-ARC"/>
</dbReference>
<dbReference type="PRINTS" id="PR00364">
    <property type="entry name" value="DISEASERSIST"/>
</dbReference>
<evidence type="ECO:0000256" key="2">
    <source>
        <dbReference type="ARBA" id="ARBA00022737"/>
    </source>
</evidence>
<dbReference type="InterPro" id="IPR027417">
    <property type="entry name" value="P-loop_NTPase"/>
</dbReference>
<evidence type="ECO:0000313" key="6">
    <source>
        <dbReference type="EMBL" id="KDP31606.1"/>
    </source>
</evidence>
<dbReference type="SUPFAM" id="SSF46785">
    <property type="entry name" value="Winged helix' DNA-binding domain"/>
    <property type="match status" value="1"/>
</dbReference>
<evidence type="ECO:0000256" key="4">
    <source>
        <dbReference type="SAM" id="SignalP"/>
    </source>
</evidence>
<dbReference type="Pfam" id="PF23282">
    <property type="entry name" value="WHD_ROQ1"/>
    <property type="match status" value="1"/>
</dbReference>
<name>A0A067K5V4_JATCU</name>
<dbReference type="InterPro" id="IPR058192">
    <property type="entry name" value="WHD_ROQ1-like"/>
</dbReference>
<dbReference type="GO" id="GO:0046910">
    <property type="term" value="F:pectinesterase inhibitor activity"/>
    <property type="evidence" value="ECO:0007669"/>
    <property type="project" value="InterPro"/>
</dbReference>
<dbReference type="GO" id="GO:0006952">
    <property type="term" value="P:defense response"/>
    <property type="evidence" value="ECO:0007669"/>
    <property type="project" value="UniProtKB-KW"/>
</dbReference>
<evidence type="ECO:0000256" key="3">
    <source>
        <dbReference type="ARBA" id="ARBA00022821"/>
    </source>
</evidence>
<dbReference type="SUPFAM" id="SSF52200">
    <property type="entry name" value="Toll/Interleukin receptor TIR domain"/>
    <property type="match status" value="1"/>
</dbReference>
<evidence type="ECO:0000256" key="1">
    <source>
        <dbReference type="ARBA" id="ARBA00022614"/>
    </source>
</evidence>
<dbReference type="SUPFAM" id="SSF101148">
    <property type="entry name" value="Plant invertase/pectin methylesterase inhibitor"/>
    <property type="match status" value="1"/>
</dbReference>
<dbReference type="Gene3D" id="3.40.50.10140">
    <property type="entry name" value="Toll/interleukin-1 receptor homology (TIR) domain"/>
    <property type="match status" value="1"/>
</dbReference>
<dbReference type="Gene3D" id="3.40.50.300">
    <property type="entry name" value="P-loop containing nucleotide triphosphate hydrolases"/>
    <property type="match status" value="1"/>
</dbReference>
<gene>
    <name evidence="6" type="ORF">JCGZ_14831</name>
</gene>
<dbReference type="PANTHER" id="PTHR11017:SF566">
    <property type="entry name" value="ADP-RIBOSYL CYCLASE_CYCLIC ADP-RIBOSE HYDROLASE"/>
    <property type="match status" value="1"/>
</dbReference>
<dbReference type="NCBIfam" id="TIGR01614">
    <property type="entry name" value="PME_inhib"/>
    <property type="match status" value="1"/>
</dbReference>
<dbReference type="SMART" id="SM00856">
    <property type="entry name" value="PMEI"/>
    <property type="match status" value="1"/>
</dbReference>
<protein>
    <recommendedName>
        <fullName evidence="5">TIR domain-containing protein</fullName>
    </recommendedName>
</protein>
<dbReference type="InterPro" id="IPR042197">
    <property type="entry name" value="Apaf_helical"/>
</dbReference>
<keyword evidence="1" id="KW-0433">Leucine-rich repeat</keyword>
<dbReference type="OrthoDB" id="1936883at2759"/>
<dbReference type="AlphaFoldDB" id="A0A067K5V4"/>
<dbReference type="InterPro" id="IPR044974">
    <property type="entry name" value="Disease_R_plants"/>
</dbReference>
<dbReference type="Pfam" id="PF01582">
    <property type="entry name" value="TIR"/>
    <property type="match status" value="1"/>
</dbReference>
<keyword evidence="4" id="KW-0732">Signal</keyword>
<sequence>MAKLAATNGILFGFSTAALEAVDRSSIDPICKQSQDYNFCMQILITDPRTLAADMHGLEVISISLTVDQIQTTSDNFASIGKGITDPVGKKRLGVCISNYSDALTKFQNAFQSASNKAYLDVIGRLRDGFNKIVECENVYRMGEPIAVCPVSANNNFVTSLHNELSLKGINIIKDEGKSLETDFTAMEESLFLVVVLSENYISSAECLDKLVKIIDFSETTTGHVVVPIFFNVDPSDVKNQRRMISEAFTRHEENFKEEMEKVQRWRQVLTKVATICGWESQQWEEMVLIEQIVTDISDKLDDASSNNTNDFVGMGSHIIEMEKILCLESNVVHMVGIWGMGGIGKTTVARVIYDMICSQFEIHCFSENIKENFRRHGIAFLLQKILIEKKSLSTWSFNASLNVIKRRLCHKKVLLVLDDVDDLTQLEALAREPNWFGQGSRIIITTRDKHLLVAHGVQSIYEVQYPNSDQALQLFSQYAFKQNNPKIEYLDLSQKFTSYVKGLPLALKVLGSFLNETSLIEWQRVQDKLAIIPDLNVNDVLKISFDGLDDTQKEAFLDIACFYNMESKEIVRNVFEACGFFPDITFAVLKDKALIRFSLDNKLLMHDLLQEMGREIVRQESKEPGKRSRLWIPEEIHQVLTKNKLGVACIIVVVILDDYWSLAIGGVVW</sequence>
<dbReference type="InterPro" id="IPR035897">
    <property type="entry name" value="Toll_tir_struct_dom_sf"/>
</dbReference>
<dbReference type="PANTHER" id="PTHR11017">
    <property type="entry name" value="LEUCINE-RICH REPEAT-CONTAINING PROTEIN"/>
    <property type="match status" value="1"/>
</dbReference>
<keyword evidence="3" id="KW-0611">Plant defense</keyword>